<accession>A0A7J8XNU8</accession>
<name>A0A7J8XNU8_GOSAI</name>
<dbReference type="Proteomes" id="UP000593577">
    <property type="component" value="Unassembled WGS sequence"/>
</dbReference>
<sequence length="46" mass="5149">MEESITQVIEKNVVVRDWSFKTQKAKGDSLKEGYISEASSLKSMGI</sequence>
<gene>
    <name evidence="1" type="ORF">Goari_006748</name>
</gene>
<dbReference type="AlphaFoldDB" id="A0A7J8XNU8"/>
<comment type="caution">
    <text evidence="1">The sequence shown here is derived from an EMBL/GenBank/DDBJ whole genome shotgun (WGS) entry which is preliminary data.</text>
</comment>
<organism evidence="1 2">
    <name type="scientific">Gossypium aridum</name>
    <name type="common">American cotton</name>
    <name type="synonym">Erioxylum aridum</name>
    <dbReference type="NCBI Taxonomy" id="34290"/>
    <lineage>
        <taxon>Eukaryota</taxon>
        <taxon>Viridiplantae</taxon>
        <taxon>Streptophyta</taxon>
        <taxon>Embryophyta</taxon>
        <taxon>Tracheophyta</taxon>
        <taxon>Spermatophyta</taxon>
        <taxon>Magnoliopsida</taxon>
        <taxon>eudicotyledons</taxon>
        <taxon>Gunneridae</taxon>
        <taxon>Pentapetalae</taxon>
        <taxon>rosids</taxon>
        <taxon>malvids</taxon>
        <taxon>Malvales</taxon>
        <taxon>Malvaceae</taxon>
        <taxon>Malvoideae</taxon>
        <taxon>Gossypium</taxon>
    </lineage>
</organism>
<proteinExistence type="predicted"/>
<evidence type="ECO:0000313" key="2">
    <source>
        <dbReference type="Proteomes" id="UP000593577"/>
    </source>
</evidence>
<keyword evidence="2" id="KW-1185">Reference proteome</keyword>
<reference evidence="1 2" key="1">
    <citation type="journal article" date="2019" name="Genome Biol. Evol.">
        <title>Insights into the evolution of the New World diploid cottons (Gossypium, subgenus Houzingenia) based on genome sequencing.</title>
        <authorList>
            <person name="Grover C.E."/>
            <person name="Arick M.A. 2nd"/>
            <person name="Thrash A."/>
            <person name="Conover J.L."/>
            <person name="Sanders W.S."/>
            <person name="Peterson D.G."/>
            <person name="Frelichowski J.E."/>
            <person name="Scheffler J.A."/>
            <person name="Scheffler B.E."/>
            <person name="Wendel J.F."/>
        </authorList>
    </citation>
    <scope>NUCLEOTIDE SEQUENCE [LARGE SCALE GENOMIC DNA]</scope>
    <source>
        <strain evidence="1">185</strain>
        <tissue evidence="1">Leaf</tissue>
    </source>
</reference>
<protein>
    <submittedName>
        <fullName evidence="1">Uncharacterized protein</fullName>
    </submittedName>
</protein>
<evidence type="ECO:0000313" key="1">
    <source>
        <dbReference type="EMBL" id="MBA0688996.1"/>
    </source>
</evidence>
<dbReference type="EMBL" id="JABFAA010000008">
    <property type="protein sequence ID" value="MBA0688996.1"/>
    <property type="molecule type" value="Genomic_DNA"/>
</dbReference>